<sequence length="397" mass="44851">MAWAVGFLPTVKELRNRRIDWAKLYRNMEQLSNGDGPGGDVTIMGLQNRCRIWRICSMILDECSSRLTQKTLKAKKKANAPTKEGESILKGAISSLKPFLTFPKQPQTTYTNIGLAKHLKDLEKAEPIIRILWTATGELAGIGVIYSPASDTWRSIGSTDILASYEDVQIPKDDWLYGIIITTQAVSNFTSTQRKVVGIKLTFALAEHVQLGQAQGELRLLTPKNDHFIVGFRASWAPGKPLEKLALLQHSIEKAPSLEDVDRFDLGLMYDKDKHNQTREYPNRICYNKGLMDYFWKDNMPPREFDIWPCQHTHDFNPDSSPMEYVIFTPDGRDRENGLTIGVDAHFGGFEVIIHPRLQETRRSIGPRKSAMQYLSLGLSEELVCCHATFQDGPVGL</sequence>
<dbReference type="EMBL" id="JAOQAZ010000015">
    <property type="protein sequence ID" value="KAJ4258855.1"/>
    <property type="molecule type" value="Genomic_DNA"/>
</dbReference>
<proteinExistence type="predicted"/>
<evidence type="ECO:0000313" key="2">
    <source>
        <dbReference type="Proteomes" id="UP001152049"/>
    </source>
</evidence>
<comment type="caution">
    <text evidence="1">The sequence shown here is derived from an EMBL/GenBank/DDBJ whole genome shotgun (WGS) entry which is preliminary data.</text>
</comment>
<reference evidence="1" key="1">
    <citation type="submission" date="2022-09" db="EMBL/GenBank/DDBJ databases">
        <title>Fusarium specimens isolated from Avocado Roots.</title>
        <authorList>
            <person name="Stajich J."/>
            <person name="Roper C."/>
            <person name="Heimlech-Rivalta G."/>
        </authorList>
    </citation>
    <scope>NUCLEOTIDE SEQUENCE</scope>
    <source>
        <strain evidence="1">CF00136</strain>
    </source>
</reference>
<dbReference type="Proteomes" id="UP001152049">
    <property type="component" value="Unassembled WGS sequence"/>
</dbReference>
<protein>
    <submittedName>
        <fullName evidence="1">Uncharacterized protein</fullName>
    </submittedName>
</protein>
<organism evidence="1 2">
    <name type="scientific">Fusarium torreyae</name>
    <dbReference type="NCBI Taxonomy" id="1237075"/>
    <lineage>
        <taxon>Eukaryota</taxon>
        <taxon>Fungi</taxon>
        <taxon>Dikarya</taxon>
        <taxon>Ascomycota</taxon>
        <taxon>Pezizomycotina</taxon>
        <taxon>Sordariomycetes</taxon>
        <taxon>Hypocreomycetidae</taxon>
        <taxon>Hypocreales</taxon>
        <taxon>Nectriaceae</taxon>
        <taxon>Fusarium</taxon>
    </lineage>
</organism>
<keyword evidence="2" id="KW-1185">Reference proteome</keyword>
<dbReference type="OrthoDB" id="9984533at2759"/>
<gene>
    <name evidence="1" type="ORF">NW762_007942</name>
</gene>
<name>A0A9W8S0J3_9HYPO</name>
<dbReference type="AlphaFoldDB" id="A0A9W8S0J3"/>
<accession>A0A9W8S0J3</accession>
<evidence type="ECO:0000313" key="1">
    <source>
        <dbReference type="EMBL" id="KAJ4258855.1"/>
    </source>
</evidence>